<evidence type="ECO:0000313" key="2">
    <source>
        <dbReference type="Proteomes" id="UP000886998"/>
    </source>
</evidence>
<reference evidence="1" key="1">
    <citation type="submission" date="2020-08" db="EMBL/GenBank/DDBJ databases">
        <title>Multicomponent nature underlies the extraordinary mechanical properties of spider dragline silk.</title>
        <authorList>
            <person name="Kono N."/>
            <person name="Nakamura H."/>
            <person name="Mori M."/>
            <person name="Yoshida Y."/>
            <person name="Ohtoshi R."/>
            <person name="Malay A.D."/>
            <person name="Moran D.A.P."/>
            <person name="Tomita M."/>
            <person name="Numata K."/>
            <person name="Arakawa K."/>
        </authorList>
    </citation>
    <scope>NUCLEOTIDE SEQUENCE</scope>
</reference>
<protein>
    <submittedName>
        <fullName evidence="1">Uncharacterized protein</fullName>
    </submittedName>
</protein>
<proteinExistence type="predicted"/>
<keyword evidence="2" id="KW-1185">Reference proteome</keyword>
<sequence length="160" mass="18434">MFEFHIVLLSQSTPHQQFLCWWENLPRAAFAKEDKNSLFSPPMNCKRRSRSHNSLTALTILFSSSLLLMEFFSTPLQCRTTQISHERREGSHFYFQPQLKGARTRARYVLSRYSRGPIIVSGYLSLYVLSEGRNGMGTNGYSDLSQRLWVSSQGCDEKAI</sequence>
<comment type="caution">
    <text evidence="1">The sequence shown here is derived from an EMBL/GenBank/DDBJ whole genome shotgun (WGS) entry which is preliminary data.</text>
</comment>
<name>A0A8X6YSV3_9ARAC</name>
<dbReference type="OrthoDB" id="10425024at2759"/>
<dbReference type="EMBL" id="BMAV01021935">
    <property type="protein sequence ID" value="GFY76441.1"/>
    <property type="molecule type" value="Genomic_DNA"/>
</dbReference>
<organism evidence="1 2">
    <name type="scientific">Trichonephila inaurata madagascariensis</name>
    <dbReference type="NCBI Taxonomy" id="2747483"/>
    <lineage>
        <taxon>Eukaryota</taxon>
        <taxon>Metazoa</taxon>
        <taxon>Ecdysozoa</taxon>
        <taxon>Arthropoda</taxon>
        <taxon>Chelicerata</taxon>
        <taxon>Arachnida</taxon>
        <taxon>Araneae</taxon>
        <taxon>Araneomorphae</taxon>
        <taxon>Entelegynae</taxon>
        <taxon>Araneoidea</taxon>
        <taxon>Nephilidae</taxon>
        <taxon>Trichonephila</taxon>
        <taxon>Trichonephila inaurata</taxon>
    </lineage>
</organism>
<gene>
    <name evidence="1" type="ORF">TNIN_13261</name>
</gene>
<dbReference type="AlphaFoldDB" id="A0A8X6YSV3"/>
<accession>A0A8X6YSV3</accession>
<dbReference type="Proteomes" id="UP000886998">
    <property type="component" value="Unassembled WGS sequence"/>
</dbReference>
<evidence type="ECO:0000313" key="1">
    <source>
        <dbReference type="EMBL" id="GFY76441.1"/>
    </source>
</evidence>